<proteinExistence type="predicted"/>
<dbReference type="AlphaFoldDB" id="A0A8T0V943"/>
<organism evidence="2 3">
    <name type="scientific">Panicum virgatum</name>
    <name type="common">Blackwell switchgrass</name>
    <dbReference type="NCBI Taxonomy" id="38727"/>
    <lineage>
        <taxon>Eukaryota</taxon>
        <taxon>Viridiplantae</taxon>
        <taxon>Streptophyta</taxon>
        <taxon>Embryophyta</taxon>
        <taxon>Tracheophyta</taxon>
        <taxon>Spermatophyta</taxon>
        <taxon>Magnoliopsida</taxon>
        <taxon>Liliopsida</taxon>
        <taxon>Poales</taxon>
        <taxon>Poaceae</taxon>
        <taxon>PACMAD clade</taxon>
        <taxon>Panicoideae</taxon>
        <taxon>Panicodae</taxon>
        <taxon>Paniceae</taxon>
        <taxon>Panicinae</taxon>
        <taxon>Panicum</taxon>
        <taxon>Panicum sect. Hiantes</taxon>
    </lineage>
</organism>
<comment type="caution">
    <text evidence="2">The sequence shown here is derived from an EMBL/GenBank/DDBJ whole genome shotgun (WGS) entry which is preliminary data.</text>
</comment>
<evidence type="ECO:0000313" key="2">
    <source>
        <dbReference type="EMBL" id="KAG2628489.1"/>
    </source>
</evidence>
<keyword evidence="3" id="KW-1185">Reference proteome</keyword>
<dbReference type="EMBL" id="CM029041">
    <property type="protein sequence ID" value="KAG2628489.1"/>
    <property type="molecule type" value="Genomic_DNA"/>
</dbReference>
<evidence type="ECO:0000256" key="1">
    <source>
        <dbReference type="SAM" id="MobiDB-lite"/>
    </source>
</evidence>
<accession>A0A8T0V943</accession>
<reference evidence="2" key="1">
    <citation type="submission" date="2020-05" db="EMBL/GenBank/DDBJ databases">
        <title>WGS assembly of Panicum virgatum.</title>
        <authorList>
            <person name="Lovell J.T."/>
            <person name="Jenkins J."/>
            <person name="Shu S."/>
            <person name="Juenger T.E."/>
            <person name="Schmutz J."/>
        </authorList>
    </citation>
    <scope>NUCLEOTIDE SEQUENCE</scope>
    <source>
        <strain evidence="2">AP13</strain>
    </source>
</reference>
<protein>
    <submittedName>
        <fullName evidence="2">Uncharacterized protein</fullName>
    </submittedName>
</protein>
<evidence type="ECO:0000313" key="3">
    <source>
        <dbReference type="Proteomes" id="UP000823388"/>
    </source>
</evidence>
<gene>
    <name evidence="2" type="ORF">PVAP13_3KG388200</name>
</gene>
<dbReference type="Proteomes" id="UP000823388">
    <property type="component" value="Chromosome 3K"/>
</dbReference>
<feature type="region of interest" description="Disordered" evidence="1">
    <location>
        <begin position="1"/>
        <end position="51"/>
    </location>
</feature>
<name>A0A8T0V943_PANVG</name>
<sequence>MWNDAYATRQYERTPQPHLPSSHIHDTTHSPLSPYRTGDAMSACAPPASATQLCPPSPCMHWPKWWRGWKANPESPTRKPSHGRFHRSWSARGAELIHVASGDNNLSTGSVQALTSAREGIDLPR</sequence>